<evidence type="ECO:0000256" key="2">
    <source>
        <dbReference type="ARBA" id="ARBA00022679"/>
    </source>
</evidence>
<keyword evidence="2" id="KW-0808">Transferase</keyword>
<evidence type="ECO:0000256" key="1">
    <source>
        <dbReference type="ARBA" id="ARBA00005842"/>
    </source>
</evidence>
<evidence type="ECO:0000256" key="4">
    <source>
        <dbReference type="ARBA" id="ARBA00022840"/>
    </source>
</evidence>
<dbReference type="InterPro" id="IPR027417">
    <property type="entry name" value="P-loop_NTPase"/>
</dbReference>
<accession>A0A4R0R7I9</accession>
<evidence type="ECO:0000313" key="7">
    <source>
        <dbReference type="Proteomes" id="UP000292702"/>
    </source>
</evidence>
<dbReference type="InterPro" id="IPR018022">
    <property type="entry name" value="IPT"/>
</dbReference>
<dbReference type="STRING" id="92696.A0A4R0R7I9"/>
<dbReference type="GO" id="GO:0005739">
    <property type="term" value="C:mitochondrion"/>
    <property type="evidence" value="ECO:0007669"/>
    <property type="project" value="TreeGrafter"/>
</dbReference>
<dbReference type="EMBL" id="RWJN01000733">
    <property type="protein sequence ID" value="TCD59809.1"/>
    <property type="molecule type" value="Genomic_DNA"/>
</dbReference>
<feature type="region of interest" description="Disordered" evidence="5">
    <location>
        <begin position="474"/>
        <end position="526"/>
    </location>
</feature>
<reference evidence="6 7" key="1">
    <citation type="submission" date="2018-11" db="EMBL/GenBank/DDBJ databases">
        <title>Genome assembly of Steccherinum ochraceum LE-BIN_3174, the white-rot fungus of the Steccherinaceae family (The Residual Polyporoid clade, Polyporales, Basidiomycota).</title>
        <authorList>
            <person name="Fedorova T.V."/>
            <person name="Glazunova O.A."/>
            <person name="Landesman E.O."/>
            <person name="Moiseenko K.V."/>
            <person name="Psurtseva N.V."/>
            <person name="Savinova O.S."/>
            <person name="Shakhova N.V."/>
            <person name="Tyazhelova T.V."/>
            <person name="Vasina D.V."/>
        </authorList>
    </citation>
    <scope>NUCLEOTIDE SEQUENCE [LARGE SCALE GENOMIC DNA]</scope>
    <source>
        <strain evidence="6 7">LE-BIN_3174</strain>
    </source>
</reference>
<dbReference type="InterPro" id="IPR039657">
    <property type="entry name" value="Dimethylallyltransferase"/>
</dbReference>
<feature type="compositionally biased region" description="Basic and acidic residues" evidence="5">
    <location>
        <begin position="482"/>
        <end position="508"/>
    </location>
</feature>
<proteinExistence type="inferred from homology"/>
<dbReference type="GO" id="GO:0006400">
    <property type="term" value="P:tRNA modification"/>
    <property type="evidence" value="ECO:0007669"/>
    <property type="project" value="TreeGrafter"/>
</dbReference>
<dbReference type="GO" id="GO:0005524">
    <property type="term" value="F:ATP binding"/>
    <property type="evidence" value="ECO:0007669"/>
    <property type="project" value="UniProtKB-KW"/>
</dbReference>
<dbReference type="AlphaFoldDB" id="A0A4R0R7I9"/>
<feature type="region of interest" description="Disordered" evidence="5">
    <location>
        <begin position="130"/>
        <end position="152"/>
    </location>
</feature>
<dbReference type="Gene3D" id="1.10.20.140">
    <property type="match status" value="1"/>
</dbReference>
<dbReference type="PANTHER" id="PTHR11088">
    <property type="entry name" value="TRNA DIMETHYLALLYLTRANSFERASE"/>
    <property type="match status" value="1"/>
</dbReference>
<dbReference type="GO" id="GO:0052381">
    <property type="term" value="F:tRNA dimethylallyltransferase activity"/>
    <property type="evidence" value="ECO:0007669"/>
    <property type="project" value="InterPro"/>
</dbReference>
<comment type="caution">
    <text evidence="6">The sequence shown here is derived from an EMBL/GenBank/DDBJ whole genome shotgun (WGS) entry which is preliminary data.</text>
</comment>
<evidence type="ECO:0000256" key="3">
    <source>
        <dbReference type="ARBA" id="ARBA00022741"/>
    </source>
</evidence>
<dbReference type="PANTHER" id="PTHR11088:SF89">
    <property type="entry name" value="TRNA DIMETHYLALLYLTRANSFERASE"/>
    <property type="match status" value="1"/>
</dbReference>
<protein>
    <recommendedName>
        <fullName evidence="8">tRNA dimethylallyltransferase</fullName>
    </recommendedName>
</protein>
<dbReference type="OrthoDB" id="775260at2759"/>
<organism evidence="6 7">
    <name type="scientific">Steccherinum ochraceum</name>
    <dbReference type="NCBI Taxonomy" id="92696"/>
    <lineage>
        <taxon>Eukaryota</taxon>
        <taxon>Fungi</taxon>
        <taxon>Dikarya</taxon>
        <taxon>Basidiomycota</taxon>
        <taxon>Agaricomycotina</taxon>
        <taxon>Agaricomycetes</taxon>
        <taxon>Polyporales</taxon>
        <taxon>Steccherinaceae</taxon>
        <taxon>Steccherinum</taxon>
    </lineage>
</organism>
<evidence type="ECO:0000313" key="6">
    <source>
        <dbReference type="EMBL" id="TCD59809.1"/>
    </source>
</evidence>
<comment type="similarity">
    <text evidence="1">Belongs to the IPP transferase family.</text>
</comment>
<name>A0A4R0R7I9_9APHY</name>
<keyword evidence="7" id="KW-1185">Reference proteome</keyword>
<dbReference type="HAMAP" id="MF_00185">
    <property type="entry name" value="IPP_trans"/>
    <property type="match status" value="1"/>
</dbReference>
<dbReference type="SUPFAM" id="SSF52540">
    <property type="entry name" value="P-loop containing nucleoside triphosphate hydrolases"/>
    <property type="match status" value="1"/>
</dbReference>
<dbReference type="Pfam" id="PF01715">
    <property type="entry name" value="IPPT"/>
    <property type="match status" value="1"/>
</dbReference>
<keyword evidence="3" id="KW-0547">Nucleotide-binding</keyword>
<keyword evidence="4" id="KW-0067">ATP-binding</keyword>
<gene>
    <name evidence="6" type="ORF">EIP91_011406</name>
</gene>
<dbReference type="Proteomes" id="UP000292702">
    <property type="component" value="Unassembled WGS sequence"/>
</dbReference>
<evidence type="ECO:0008006" key="8">
    <source>
        <dbReference type="Google" id="ProtNLM"/>
    </source>
</evidence>
<sequence length="526" mass="59358">MSLSPILAICGTTGVGKSKLAIELAVALSNTFQNNSSYPWRGARVINADAMQVYAGLDVLTNKVPVEEQKGVEHLLMGFKQPGEQYVVGQWVRDAREAIEETHRRKQLPIVVGGTSYWIQHLVFPGRLASSSDNVDPEQHEKQHASPSTSISDRLAQAIKATPPELVEIYEHLPSDPPRASTEPEAAYSLHSLLACLDPPVASRWHWKDTRKVLRSLEIIRQNGRLSSEIIQEQSQSISEPRYRSLFLWLYAKPEILNPRLDERVDEMMKRGLLQEVDDLVGIEEIAANSKTPVSDTLDFTLGIYQSIGYREFSQYLTEDITTDDVDKRYADTVGRMKTSTRQYAKRQVRWLRNTLLPVVNAANSTSRVTENSPVVPAYLLDATDLSTWDVNVQQLAERITRDFLEQKELPDPLSLSDVAREMLSIPDKSTNPADKLNARRKRICPTCTVDSTRPVMIEEGKEWRAHVGTKVHRRLATRSQRRPEDWRERAAAAAQEKESHSAVREEGSSSESDVDTSLLLLETKQ</sequence>
<evidence type="ECO:0000256" key="5">
    <source>
        <dbReference type="SAM" id="MobiDB-lite"/>
    </source>
</evidence>
<dbReference type="Gene3D" id="3.40.50.300">
    <property type="entry name" value="P-loop containing nucleotide triphosphate hydrolases"/>
    <property type="match status" value="1"/>
</dbReference>